<comment type="cofactor">
    <cofactor evidence="1 11">
        <name>Mn(2+)</name>
        <dbReference type="ChEBI" id="CHEBI:29035"/>
    </cofactor>
</comment>
<dbReference type="InterPro" id="IPR039787">
    <property type="entry name" value="ENDOU"/>
</dbReference>
<keyword evidence="9 11" id="KW-0464">Manganese</keyword>
<proteinExistence type="inferred from homology"/>
<dbReference type="InterPro" id="IPR037227">
    <property type="entry name" value="EndoU-like"/>
</dbReference>
<accession>A0A6P7XPZ8</accession>
<dbReference type="GO" id="GO:0016787">
    <property type="term" value="F:hydrolase activity"/>
    <property type="evidence" value="ECO:0007669"/>
    <property type="project" value="UniProtKB-KW"/>
</dbReference>
<dbReference type="PANTHER" id="PTHR12439">
    <property type="entry name" value="PLACENTAL PROTEIN 11-RELATED"/>
    <property type="match status" value="1"/>
</dbReference>
<keyword evidence="10" id="KW-0456">Lyase</keyword>
<dbReference type="GeneID" id="115465828"/>
<evidence type="ECO:0000256" key="8">
    <source>
        <dbReference type="ARBA" id="ARBA00022884"/>
    </source>
</evidence>
<protein>
    <recommendedName>
        <fullName evidence="11">Protein endoU</fullName>
        <ecNumber evidence="11">4.6.1.-</ecNumber>
    </recommendedName>
</protein>
<keyword evidence="8 11" id="KW-0694">RNA-binding</keyword>
<feature type="signal peptide" evidence="11">
    <location>
        <begin position="1"/>
        <end position="16"/>
    </location>
</feature>
<comment type="similarity">
    <text evidence="2 11">Belongs to the ENDOU family.</text>
</comment>
<evidence type="ECO:0000256" key="6">
    <source>
        <dbReference type="ARBA" id="ARBA00022759"/>
    </source>
</evidence>
<comment type="subunit">
    <text evidence="3 11">Monomer.</text>
</comment>
<dbReference type="KEGG" id="muo:115465828"/>
<feature type="domain" description="EndoU" evidence="12">
    <location>
        <begin position="26"/>
        <end position="299"/>
    </location>
</feature>
<dbReference type="InterPro" id="IPR018998">
    <property type="entry name" value="EndoU_C"/>
</dbReference>
<dbReference type="PROSITE" id="PS51959">
    <property type="entry name" value="ENDOU"/>
    <property type="match status" value="1"/>
</dbReference>
<evidence type="ECO:0000256" key="4">
    <source>
        <dbReference type="ARBA" id="ARBA00022722"/>
    </source>
</evidence>
<evidence type="ECO:0000256" key="5">
    <source>
        <dbReference type="ARBA" id="ARBA00022723"/>
    </source>
</evidence>
<dbReference type="CDD" id="cd21159">
    <property type="entry name" value="XendoU"/>
    <property type="match status" value="1"/>
</dbReference>
<dbReference type="RefSeq" id="XP_030052444.1">
    <property type="nucleotide sequence ID" value="XM_030196584.1"/>
</dbReference>
<dbReference type="EC" id="4.6.1.-" evidence="11"/>
<gene>
    <name evidence="14" type="primary">LOC115465828</name>
</gene>
<dbReference type="PANTHER" id="PTHR12439:SF43">
    <property type="entry name" value="URIDYLATE-SPECIFIC ENDORIBONUCLEASE D"/>
    <property type="match status" value="1"/>
</dbReference>
<dbReference type="GO" id="GO:0003723">
    <property type="term" value="F:RNA binding"/>
    <property type="evidence" value="ECO:0007669"/>
    <property type="project" value="UniProtKB-UniRule"/>
</dbReference>
<name>A0A6P7XPZ8_9AMPH</name>
<feature type="chain" id="PRO_5028515415" description="Protein endoU" evidence="11">
    <location>
        <begin position="17"/>
        <end position="299"/>
    </location>
</feature>
<evidence type="ECO:0000313" key="13">
    <source>
        <dbReference type="Proteomes" id="UP000515156"/>
    </source>
</evidence>
<keyword evidence="5 11" id="KW-0479">Metal-binding</keyword>
<dbReference type="GO" id="GO:0046872">
    <property type="term" value="F:metal ion binding"/>
    <property type="evidence" value="ECO:0007669"/>
    <property type="project" value="UniProtKB-UniRule"/>
</dbReference>
<dbReference type="Proteomes" id="UP000515156">
    <property type="component" value="Chromosome 3"/>
</dbReference>
<evidence type="ECO:0000256" key="1">
    <source>
        <dbReference type="ARBA" id="ARBA00001936"/>
    </source>
</evidence>
<evidence type="ECO:0000256" key="11">
    <source>
        <dbReference type="RuleBase" id="RU367085"/>
    </source>
</evidence>
<dbReference type="GO" id="GO:0004521">
    <property type="term" value="F:RNA endonuclease activity"/>
    <property type="evidence" value="ECO:0007669"/>
    <property type="project" value="UniProtKB-UniRule"/>
</dbReference>
<evidence type="ECO:0000313" key="14">
    <source>
        <dbReference type="RefSeq" id="XP_030052444.1"/>
    </source>
</evidence>
<keyword evidence="4 11" id="KW-0540">Nuclease</keyword>
<dbReference type="InParanoid" id="A0A6P7XPZ8"/>
<evidence type="ECO:0000256" key="3">
    <source>
        <dbReference type="ARBA" id="ARBA00011245"/>
    </source>
</evidence>
<evidence type="ECO:0000256" key="9">
    <source>
        <dbReference type="ARBA" id="ARBA00023211"/>
    </source>
</evidence>
<dbReference type="SUPFAM" id="SSF142877">
    <property type="entry name" value="EndoU-like"/>
    <property type="match status" value="1"/>
</dbReference>
<evidence type="ECO:0000256" key="2">
    <source>
        <dbReference type="ARBA" id="ARBA00010168"/>
    </source>
</evidence>
<keyword evidence="6 11" id="KW-0255">Endonuclease</keyword>
<sequence length="299" mass="34374">MQHWILFAFLPYLIHGAHVRAPAPVSDSEVQEISEAIYAADVNRAVSEDIVLNLQHQIPSSQIKEGQDYANQRLFSYVNEEKLFSKPTFARLRDLLNNYDRMAGIAEIVTSDEDQEINAFLDEIFKTQVIDKLCYFFLSKGYYSSKAEFKNDMKQMWFGLYSRAKGVLDSSGFEHVFHGEIKGGIISGFHNWVHLYMLEKQGQVNYLSYSYDGPWTRFPDILAFQYKWSNYLKSLGSFFVGSSPEFDIAIYTLCFKTRPDKLCNIRLGGKASQIQTWTWTKSFYGDGGKYVASSYPNSP</sequence>
<dbReference type="GO" id="GO:0016829">
    <property type="term" value="F:lyase activity"/>
    <property type="evidence" value="ECO:0007669"/>
    <property type="project" value="UniProtKB-KW"/>
</dbReference>
<organism evidence="13 14">
    <name type="scientific">Microcaecilia unicolor</name>
    <dbReference type="NCBI Taxonomy" id="1415580"/>
    <lineage>
        <taxon>Eukaryota</taxon>
        <taxon>Metazoa</taxon>
        <taxon>Chordata</taxon>
        <taxon>Craniata</taxon>
        <taxon>Vertebrata</taxon>
        <taxon>Euteleostomi</taxon>
        <taxon>Amphibia</taxon>
        <taxon>Gymnophiona</taxon>
        <taxon>Siphonopidae</taxon>
        <taxon>Microcaecilia</taxon>
    </lineage>
</organism>
<evidence type="ECO:0000256" key="10">
    <source>
        <dbReference type="ARBA" id="ARBA00023239"/>
    </source>
</evidence>
<keyword evidence="13" id="KW-1185">Reference proteome</keyword>
<reference evidence="14" key="1">
    <citation type="submission" date="2025-08" db="UniProtKB">
        <authorList>
            <consortium name="RefSeq"/>
        </authorList>
    </citation>
    <scope>IDENTIFICATION</scope>
</reference>
<dbReference type="AlphaFoldDB" id="A0A6P7XPZ8"/>
<evidence type="ECO:0000256" key="7">
    <source>
        <dbReference type="ARBA" id="ARBA00022801"/>
    </source>
</evidence>
<dbReference type="Pfam" id="PF09412">
    <property type="entry name" value="XendoU"/>
    <property type="match status" value="1"/>
</dbReference>
<dbReference type="OrthoDB" id="430326at2759"/>
<keyword evidence="7 11" id="KW-0378">Hydrolase</keyword>
<evidence type="ECO:0000259" key="12">
    <source>
        <dbReference type="PROSITE" id="PS51959"/>
    </source>
</evidence>
<keyword evidence="11" id="KW-0732">Signal</keyword>